<keyword evidence="1" id="KW-0472">Membrane</keyword>
<feature type="transmembrane region" description="Helical" evidence="1">
    <location>
        <begin position="20"/>
        <end position="41"/>
    </location>
</feature>
<evidence type="ECO:0000313" key="3">
    <source>
        <dbReference type="Proteomes" id="UP000006322"/>
    </source>
</evidence>
<organism evidence="2 3">
    <name type="scientific">Paraglaciecola polaris LMG 21857</name>
    <dbReference type="NCBI Taxonomy" id="1129793"/>
    <lineage>
        <taxon>Bacteria</taxon>
        <taxon>Pseudomonadati</taxon>
        <taxon>Pseudomonadota</taxon>
        <taxon>Gammaproteobacteria</taxon>
        <taxon>Alteromonadales</taxon>
        <taxon>Alteromonadaceae</taxon>
        <taxon>Paraglaciecola</taxon>
    </lineage>
</organism>
<comment type="caution">
    <text evidence="2">The sequence shown here is derived from an EMBL/GenBank/DDBJ whole genome shotgun (WGS) entry which is preliminary data.</text>
</comment>
<gene>
    <name evidence="2" type="ORF">GPLA_2192</name>
</gene>
<dbReference type="AlphaFoldDB" id="K6ZS15"/>
<proteinExistence type="predicted"/>
<sequence length="53" mass="6339">MWGIVDNWLFLTLRSDLRCAYLWPTATYALRARLFAAFTLWPAATMRYAYRHP</sequence>
<keyword evidence="1" id="KW-0812">Transmembrane</keyword>
<keyword evidence="1" id="KW-1133">Transmembrane helix</keyword>
<evidence type="ECO:0000313" key="2">
    <source>
        <dbReference type="EMBL" id="GAC33097.1"/>
    </source>
</evidence>
<protein>
    <submittedName>
        <fullName evidence="2">Uncharacterized protein</fullName>
    </submittedName>
</protein>
<dbReference type="Proteomes" id="UP000006322">
    <property type="component" value="Unassembled WGS sequence"/>
</dbReference>
<accession>K6ZS15</accession>
<evidence type="ECO:0000256" key="1">
    <source>
        <dbReference type="SAM" id="Phobius"/>
    </source>
</evidence>
<keyword evidence="3" id="KW-1185">Reference proteome</keyword>
<name>K6ZS15_9ALTE</name>
<reference evidence="3" key="1">
    <citation type="journal article" date="2014" name="Environ. Microbiol.">
        <title>Comparative genomics of the marine bacterial genus Glaciecola reveals the high degree of genomic diversity and genomic characteristic for cold adaptation.</title>
        <authorList>
            <person name="Qin Q.L."/>
            <person name="Xie B.B."/>
            <person name="Yu Y."/>
            <person name="Shu Y.L."/>
            <person name="Rong J.C."/>
            <person name="Zhang Y.J."/>
            <person name="Zhao D.L."/>
            <person name="Chen X.L."/>
            <person name="Zhang X.Y."/>
            <person name="Chen B."/>
            <person name="Zhou B.C."/>
            <person name="Zhang Y.Z."/>
        </authorList>
    </citation>
    <scope>NUCLEOTIDE SEQUENCE [LARGE SCALE GENOMIC DNA]</scope>
    <source>
        <strain evidence="3">LMG 21857</strain>
    </source>
</reference>
<dbReference type="EMBL" id="BAER01000047">
    <property type="protein sequence ID" value="GAC33097.1"/>
    <property type="molecule type" value="Genomic_DNA"/>
</dbReference>